<dbReference type="InterPro" id="IPR036439">
    <property type="entry name" value="Dockerin_dom_sf"/>
</dbReference>
<dbReference type="PANTHER" id="PTHR46333:SF2">
    <property type="entry name" value="CYTOKINESIS PROTEIN 3"/>
    <property type="match status" value="1"/>
</dbReference>
<keyword evidence="1" id="KW-0732">Signal</keyword>
<evidence type="ECO:0000259" key="2">
    <source>
        <dbReference type="SMART" id="SM00460"/>
    </source>
</evidence>
<feature type="chain" id="PRO_5012159372" evidence="1">
    <location>
        <begin position="29"/>
        <end position="394"/>
    </location>
</feature>
<dbReference type="SMART" id="SM00460">
    <property type="entry name" value="TGc"/>
    <property type="match status" value="1"/>
</dbReference>
<evidence type="ECO:0000313" key="3">
    <source>
        <dbReference type="EMBL" id="SFW40931.1"/>
    </source>
</evidence>
<dbReference type="Gene3D" id="3.10.620.30">
    <property type="match status" value="1"/>
</dbReference>
<evidence type="ECO:0000256" key="1">
    <source>
        <dbReference type="SAM" id="SignalP"/>
    </source>
</evidence>
<dbReference type="Proteomes" id="UP000183461">
    <property type="component" value="Unassembled WGS sequence"/>
</dbReference>
<reference evidence="3 4" key="1">
    <citation type="submission" date="2016-11" db="EMBL/GenBank/DDBJ databases">
        <authorList>
            <person name="Jaros S."/>
            <person name="Januszkiewicz K."/>
            <person name="Wedrychowicz H."/>
        </authorList>
    </citation>
    <scope>NUCLEOTIDE SEQUENCE [LARGE SCALE GENOMIC DNA]</scope>
    <source>
        <strain evidence="3 4">YL228</strain>
    </source>
</reference>
<organism evidence="3 4">
    <name type="scientific">Ruminococcus flavefaciens</name>
    <dbReference type="NCBI Taxonomy" id="1265"/>
    <lineage>
        <taxon>Bacteria</taxon>
        <taxon>Bacillati</taxon>
        <taxon>Bacillota</taxon>
        <taxon>Clostridia</taxon>
        <taxon>Eubacteriales</taxon>
        <taxon>Oscillospiraceae</taxon>
        <taxon>Ruminococcus</taxon>
    </lineage>
</organism>
<proteinExistence type="predicted"/>
<evidence type="ECO:0000313" key="4">
    <source>
        <dbReference type="Proteomes" id="UP000183461"/>
    </source>
</evidence>
<dbReference type="SUPFAM" id="SSF63446">
    <property type="entry name" value="Type I dockerin domain"/>
    <property type="match status" value="1"/>
</dbReference>
<feature type="domain" description="Transglutaminase-like" evidence="2">
    <location>
        <begin position="184"/>
        <end position="247"/>
    </location>
</feature>
<dbReference type="InterPro" id="IPR002105">
    <property type="entry name" value="Dockerin_1_rpt"/>
</dbReference>
<name>A0A1K1P0B7_RUMFL</name>
<dbReference type="Gene3D" id="1.10.1330.10">
    <property type="entry name" value="Dockerin domain"/>
    <property type="match status" value="2"/>
</dbReference>
<dbReference type="EMBL" id="FPIP01000006">
    <property type="protein sequence ID" value="SFW40931.1"/>
    <property type="molecule type" value="Genomic_DNA"/>
</dbReference>
<dbReference type="InterPro" id="IPR052557">
    <property type="entry name" value="CAP/Cytokinesis_protein"/>
</dbReference>
<dbReference type="InterPro" id="IPR038765">
    <property type="entry name" value="Papain-like_cys_pep_sf"/>
</dbReference>
<sequence length="394" mass="43501">MKFSAKKLAVVSAFALLSAFALPSTASAAQVSVPEISQSCVFSSADDAAVQMRKYIRERNPDFEIAVSSSVASKETVGQLMIFKAFDETGDGSEGDYLRFAVKKLNCKIYWKNNEYKLVYHLDYYTTAEEEENLTRKLDTALASLNTNGLSDYNKALLLYRYVTSNVTYSSDITDKYAYTAYSAVENGHAVCQGVAQLLYRLYNDSGIPCRIIAGVAHDTSGAREDSYHVWLVTKIDGRYYLSDPTWDLRAEGDNFRYFLKGSNDFDSTFNMKHIPQNDNGLTFPEYDSDDFRNAYPVFSENAPSPVCSKGDINGDNSINAVDASAILSDYSRVSTCGTSAFTVSQQSCADVNKDNSVNAVDASCVLSYYAHVSCGGKGSIDDYIKNEVLNNVR</sequence>
<dbReference type="Pfam" id="PF00404">
    <property type="entry name" value="Dockerin_1"/>
    <property type="match status" value="1"/>
</dbReference>
<accession>A0A1K1P0B7</accession>
<dbReference type="PANTHER" id="PTHR46333">
    <property type="entry name" value="CYTOKINESIS PROTEIN 3"/>
    <property type="match status" value="1"/>
</dbReference>
<dbReference type="RefSeq" id="WP_072300632.1">
    <property type="nucleotide sequence ID" value="NZ_FPIP01000006.1"/>
</dbReference>
<dbReference type="InterPro" id="IPR002931">
    <property type="entry name" value="Transglutaminase-like"/>
</dbReference>
<dbReference type="GO" id="GO:0000272">
    <property type="term" value="P:polysaccharide catabolic process"/>
    <property type="evidence" value="ECO:0007669"/>
    <property type="project" value="InterPro"/>
</dbReference>
<protein>
    <submittedName>
        <fullName evidence="3">Transglutaminase-like superfamily protein</fullName>
    </submittedName>
</protein>
<dbReference type="GO" id="GO:0005737">
    <property type="term" value="C:cytoplasm"/>
    <property type="evidence" value="ECO:0007669"/>
    <property type="project" value="TreeGrafter"/>
</dbReference>
<dbReference type="GO" id="GO:0004553">
    <property type="term" value="F:hydrolase activity, hydrolyzing O-glycosyl compounds"/>
    <property type="evidence" value="ECO:0007669"/>
    <property type="project" value="InterPro"/>
</dbReference>
<dbReference type="AlphaFoldDB" id="A0A1K1P0B7"/>
<gene>
    <name evidence="3" type="ORF">SAMN02910280_2387</name>
</gene>
<dbReference type="CDD" id="cd14255">
    <property type="entry name" value="Dockerin_III"/>
    <property type="match status" value="1"/>
</dbReference>
<dbReference type="SUPFAM" id="SSF54001">
    <property type="entry name" value="Cysteine proteinases"/>
    <property type="match status" value="1"/>
</dbReference>
<dbReference type="Pfam" id="PF01841">
    <property type="entry name" value="Transglut_core"/>
    <property type="match status" value="1"/>
</dbReference>
<feature type="signal peptide" evidence="1">
    <location>
        <begin position="1"/>
        <end position="28"/>
    </location>
</feature>